<evidence type="ECO:0000313" key="16">
    <source>
        <dbReference type="EMBL" id="KAJ3220663.1"/>
    </source>
</evidence>
<feature type="domain" description="Glucose-methanol-choline oxidoreductase C-terminal" evidence="15">
    <location>
        <begin position="561"/>
        <end position="706"/>
    </location>
</feature>
<keyword evidence="9" id="KW-1133">Transmembrane helix</keyword>
<dbReference type="Pfam" id="PF00732">
    <property type="entry name" value="GMC_oxred_N"/>
    <property type="match status" value="1"/>
</dbReference>
<evidence type="ECO:0000256" key="13">
    <source>
        <dbReference type="PIRSR" id="PIRSR028937-1"/>
    </source>
</evidence>
<accession>A0AAD5XVU8</accession>
<evidence type="ECO:0000256" key="1">
    <source>
        <dbReference type="ARBA" id="ARBA00000920"/>
    </source>
</evidence>
<dbReference type="InterPro" id="IPR012400">
    <property type="entry name" value="Long_Oxdase"/>
</dbReference>
<dbReference type="InterPro" id="IPR000172">
    <property type="entry name" value="GMC_OxRdtase_N"/>
</dbReference>
<evidence type="ECO:0000256" key="7">
    <source>
        <dbReference type="ARBA" id="ARBA00022692"/>
    </source>
</evidence>
<dbReference type="PANTHER" id="PTHR46056:SF12">
    <property type="entry name" value="LONG-CHAIN-ALCOHOL OXIDASE"/>
    <property type="match status" value="1"/>
</dbReference>
<feature type="domain" description="Glucose-methanol-choline oxidoreductase N-terminal" evidence="14">
    <location>
        <begin position="269"/>
        <end position="479"/>
    </location>
</feature>
<dbReference type="PANTHER" id="PTHR46056">
    <property type="entry name" value="LONG-CHAIN-ALCOHOL OXIDASE"/>
    <property type="match status" value="1"/>
</dbReference>
<dbReference type="InterPro" id="IPR036188">
    <property type="entry name" value="FAD/NAD-bd_sf"/>
</dbReference>
<dbReference type="GO" id="GO:0046577">
    <property type="term" value="F:long-chain-alcohol oxidase activity"/>
    <property type="evidence" value="ECO:0007669"/>
    <property type="project" value="UniProtKB-EC"/>
</dbReference>
<dbReference type="AlphaFoldDB" id="A0AAD5XVU8"/>
<dbReference type="GO" id="GO:0016020">
    <property type="term" value="C:membrane"/>
    <property type="evidence" value="ECO:0007669"/>
    <property type="project" value="UniProtKB-SubCell"/>
</dbReference>
<proteinExistence type="inferred from homology"/>
<evidence type="ECO:0000256" key="9">
    <source>
        <dbReference type="ARBA" id="ARBA00022989"/>
    </source>
</evidence>
<evidence type="ECO:0000256" key="2">
    <source>
        <dbReference type="ARBA" id="ARBA00003842"/>
    </source>
</evidence>
<evidence type="ECO:0000256" key="10">
    <source>
        <dbReference type="ARBA" id="ARBA00023002"/>
    </source>
</evidence>
<protein>
    <recommendedName>
        <fullName evidence="5 12">Long-chain-alcohol oxidase</fullName>
        <ecNumber evidence="5 12">1.1.3.20</ecNumber>
    </recommendedName>
</protein>
<keyword evidence="8" id="KW-0274">FAD</keyword>
<keyword evidence="7" id="KW-0812">Transmembrane</keyword>
<dbReference type="EC" id="1.1.3.20" evidence="5 12"/>
<dbReference type="Proteomes" id="UP001211065">
    <property type="component" value="Unassembled WGS sequence"/>
</dbReference>
<keyword evidence="6" id="KW-0285">Flavoprotein</keyword>
<organism evidence="16 17">
    <name type="scientific">Clydaea vesicula</name>
    <dbReference type="NCBI Taxonomy" id="447962"/>
    <lineage>
        <taxon>Eukaryota</taxon>
        <taxon>Fungi</taxon>
        <taxon>Fungi incertae sedis</taxon>
        <taxon>Chytridiomycota</taxon>
        <taxon>Chytridiomycota incertae sedis</taxon>
        <taxon>Chytridiomycetes</taxon>
        <taxon>Lobulomycetales</taxon>
        <taxon>Lobulomycetaceae</taxon>
        <taxon>Clydaea</taxon>
    </lineage>
</organism>
<sequence length="722" mass="80275">MNADKEFERIQLQAAQEEKLESRNPTNYHVSFPHPFSHSQLAVLLSIAETFFSAFSDSEVDQLLDTYVKKISSQEMQKDKQILRKFLQLELKSMNFFDGFMETLLDASCEDQLFQMNIVLKILSTGIGSYLLCGGGRRVPFYELNLSEKEAALLYWSNSNFKQIRGLFKSLKSIVLLQLYSTSSESEIISKALGWKKEDGYSTTESKEEFVPTFFEEFFSKDESNMYLKADIAAELSKLGLEVLVLEKGEYYQPSLTKTYTEKENLNNFYEKKGALITDDYSLMVVSSTFGGGSVVNWSASLGLPYSVRAEWANKFKLPYFLSKDYQDSLNIIYARIGVTTKGIIHNASNQILIDGCKKLGYHYEDIPQNTAGSSHKCGSCIYGCSTGEKQSAVLTWLKDAQQNGVKFIKNCTVTKIITKKGKASGVVCFFDKDGKKKKLFIKSPIVVVSGGSFNTPALLLKSGLHNKHIGQNLRLHPVTLVNGKFDKKIKQNQGSIMTAISKNASNADGNGYGAAVEVMAYTPALYGTVNSWKSRSQHKLNMTTFDSTCALLVLTRDYDSVGTVTLDKTGNARINYSLSPHDEESMFKGAETAINILIAEGASEISTTQQHVENFIIEKDDKNIFTSAKYLNFINKVKTVGFKPNSAFLGSAHQMSSCRLSCSPDSGVCKPSGETWEIKNLYVADASLFPTASGVNPMITTYSVAYMVAQNILKRISDSKL</sequence>
<dbReference type="PIRSF" id="PIRSF028937">
    <property type="entry name" value="Lg_Ch_AO"/>
    <property type="match status" value="1"/>
</dbReference>
<evidence type="ECO:0000259" key="14">
    <source>
        <dbReference type="Pfam" id="PF00732"/>
    </source>
</evidence>
<dbReference type="GO" id="GO:0050660">
    <property type="term" value="F:flavin adenine dinucleotide binding"/>
    <property type="evidence" value="ECO:0007669"/>
    <property type="project" value="InterPro"/>
</dbReference>
<dbReference type="Gene3D" id="3.50.50.60">
    <property type="entry name" value="FAD/NAD(P)-binding domain"/>
    <property type="match status" value="2"/>
</dbReference>
<comment type="caution">
    <text evidence="16">The sequence shown here is derived from an EMBL/GenBank/DDBJ whole genome shotgun (WGS) entry which is preliminary data.</text>
</comment>
<dbReference type="Pfam" id="PF05199">
    <property type="entry name" value="GMC_oxred_C"/>
    <property type="match status" value="1"/>
</dbReference>
<feature type="active site" description="Proton acceptor" evidence="13">
    <location>
        <position position="654"/>
    </location>
</feature>
<evidence type="ECO:0000313" key="17">
    <source>
        <dbReference type="Proteomes" id="UP001211065"/>
    </source>
</evidence>
<name>A0AAD5XVU8_9FUNG</name>
<evidence type="ECO:0000256" key="5">
    <source>
        <dbReference type="ARBA" id="ARBA00013125"/>
    </source>
</evidence>
<reference evidence="16" key="1">
    <citation type="submission" date="2020-05" db="EMBL/GenBank/DDBJ databases">
        <title>Phylogenomic resolution of chytrid fungi.</title>
        <authorList>
            <person name="Stajich J.E."/>
            <person name="Amses K."/>
            <person name="Simmons R."/>
            <person name="Seto K."/>
            <person name="Myers J."/>
            <person name="Bonds A."/>
            <person name="Quandt C.A."/>
            <person name="Barry K."/>
            <person name="Liu P."/>
            <person name="Grigoriev I."/>
            <person name="Longcore J.E."/>
            <person name="James T.Y."/>
        </authorList>
    </citation>
    <scope>NUCLEOTIDE SEQUENCE</scope>
    <source>
        <strain evidence="16">JEL0476</strain>
    </source>
</reference>
<dbReference type="InterPro" id="IPR007867">
    <property type="entry name" value="GMC_OxRtase_C"/>
</dbReference>
<dbReference type="EMBL" id="JADGJW010000282">
    <property type="protein sequence ID" value="KAJ3220663.1"/>
    <property type="molecule type" value="Genomic_DNA"/>
</dbReference>
<keyword evidence="11" id="KW-0472">Membrane</keyword>
<evidence type="ECO:0000256" key="3">
    <source>
        <dbReference type="ARBA" id="ARBA00004370"/>
    </source>
</evidence>
<keyword evidence="10 12" id="KW-0560">Oxidoreductase</keyword>
<comment type="function">
    <text evidence="2">Long-chain fatty alcohol oxidase involved in the omega-oxidation pathway of lipid degradation.</text>
</comment>
<evidence type="ECO:0000256" key="11">
    <source>
        <dbReference type="ARBA" id="ARBA00023136"/>
    </source>
</evidence>
<evidence type="ECO:0000256" key="4">
    <source>
        <dbReference type="ARBA" id="ARBA00010790"/>
    </source>
</evidence>
<comment type="similarity">
    <text evidence="4 12">Belongs to the GMC oxidoreductase family.</text>
</comment>
<evidence type="ECO:0000256" key="8">
    <source>
        <dbReference type="ARBA" id="ARBA00022827"/>
    </source>
</evidence>
<keyword evidence="17" id="KW-1185">Reference proteome</keyword>
<evidence type="ECO:0000256" key="12">
    <source>
        <dbReference type="PIRNR" id="PIRNR028937"/>
    </source>
</evidence>
<evidence type="ECO:0000256" key="6">
    <source>
        <dbReference type="ARBA" id="ARBA00022630"/>
    </source>
</evidence>
<comment type="catalytic activity">
    <reaction evidence="1 12">
        <text>a long-chain primary fatty alcohol + O2 = a long-chain fatty aldehyde + H2O2</text>
        <dbReference type="Rhea" id="RHEA:22756"/>
        <dbReference type="ChEBI" id="CHEBI:15379"/>
        <dbReference type="ChEBI" id="CHEBI:16240"/>
        <dbReference type="ChEBI" id="CHEBI:17176"/>
        <dbReference type="ChEBI" id="CHEBI:77396"/>
        <dbReference type="EC" id="1.1.3.20"/>
    </reaction>
</comment>
<gene>
    <name evidence="16" type="ORF">HK099_004112</name>
</gene>
<evidence type="ECO:0000259" key="15">
    <source>
        <dbReference type="Pfam" id="PF05199"/>
    </source>
</evidence>
<comment type="subcellular location">
    <subcellularLocation>
        <location evidence="3">Membrane</location>
    </subcellularLocation>
</comment>
<dbReference type="SUPFAM" id="SSF51905">
    <property type="entry name" value="FAD/NAD(P)-binding domain"/>
    <property type="match status" value="1"/>
</dbReference>